<dbReference type="AlphaFoldDB" id="A0A6H5INX7"/>
<gene>
    <name evidence="2" type="ORF">TBRA_LOCUS10876</name>
</gene>
<feature type="region of interest" description="Disordered" evidence="1">
    <location>
        <begin position="175"/>
        <end position="245"/>
    </location>
</feature>
<dbReference type="Proteomes" id="UP000479190">
    <property type="component" value="Unassembled WGS sequence"/>
</dbReference>
<evidence type="ECO:0000256" key="1">
    <source>
        <dbReference type="SAM" id="MobiDB-lite"/>
    </source>
</evidence>
<name>A0A6H5INX7_9HYME</name>
<sequence length="409" mass="46897">MLEILLEKSQERPAERPEKNMSKIAREFTIDNFTGKSTNAEQWMKSFEKECERFGVTEEENRIEVLKSFMEKGAADWYASALLKFTVNKGWEAWKKSFEDTFGGNNWSTTRYALTFKYQSGSILDYALKKEKLLLELRKSMDVETIIDLIAVGLPNFILDKIDKKNLRKTEDLFGEISPRSNNSSSSSSGSSEQRRFGTCDGMRARETESGAAADRQAHNRSRQISSSTQHVETQHSTKLSSSDMYNYNKKHRLTRRPSHLRVMDLVQTFSGDSGQLENMPCYVRLLIFQWWTINLRIYSQPSHLRVMDLAQTFSGDSGQLENKPCYVRLCSSADLPVHEQNPSQPSILHLKAKSVQSRKRKIFSNVYQALSRVTLSCFNFVEYQGLQGELFRSGSKIFTKLDQGSPDT</sequence>
<feature type="compositionally biased region" description="Polar residues" evidence="1">
    <location>
        <begin position="223"/>
        <end position="245"/>
    </location>
</feature>
<protein>
    <recommendedName>
        <fullName evidence="4">Retrotransposon gag domain-containing protein</fullName>
    </recommendedName>
</protein>
<keyword evidence="3" id="KW-1185">Reference proteome</keyword>
<evidence type="ECO:0000313" key="2">
    <source>
        <dbReference type="EMBL" id="CAB0039117.1"/>
    </source>
</evidence>
<organism evidence="2 3">
    <name type="scientific">Trichogramma brassicae</name>
    <dbReference type="NCBI Taxonomy" id="86971"/>
    <lineage>
        <taxon>Eukaryota</taxon>
        <taxon>Metazoa</taxon>
        <taxon>Ecdysozoa</taxon>
        <taxon>Arthropoda</taxon>
        <taxon>Hexapoda</taxon>
        <taxon>Insecta</taxon>
        <taxon>Pterygota</taxon>
        <taxon>Neoptera</taxon>
        <taxon>Endopterygota</taxon>
        <taxon>Hymenoptera</taxon>
        <taxon>Apocrita</taxon>
        <taxon>Proctotrupomorpha</taxon>
        <taxon>Chalcidoidea</taxon>
        <taxon>Trichogrammatidae</taxon>
        <taxon>Trichogramma</taxon>
    </lineage>
</organism>
<proteinExistence type="predicted"/>
<dbReference type="OrthoDB" id="7634932at2759"/>
<feature type="compositionally biased region" description="Low complexity" evidence="1">
    <location>
        <begin position="181"/>
        <end position="192"/>
    </location>
</feature>
<evidence type="ECO:0000313" key="3">
    <source>
        <dbReference type="Proteomes" id="UP000479190"/>
    </source>
</evidence>
<reference evidence="2 3" key="1">
    <citation type="submission" date="2020-02" db="EMBL/GenBank/DDBJ databases">
        <authorList>
            <person name="Ferguson B K."/>
        </authorList>
    </citation>
    <scope>NUCLEOTIDE SEQUENCE [LARGE SCALE GENOMIC DNA]</scope>
</reference>
<dbReference type="EMBL" id="CADCXV010000939">
    <property type="protein sequence ID" value="CAB0039117.1"/>
    <property type="molecule type" value="Genomic_DNA"/>
</dbReference>
<accession>A0A6H5INX7</accession>
<feature type="compositionally biased region" description="Basic and acidic residues" evidence="1">
    <location>
        <begin position="193"/>
        <end position="209"/>
    </location>
</feature>
<evidence type="ECO:0008006" key="4">
    <source>
        <dbReference type="Google" id="ProtNLM"/>
    </source>
</evidence>